<dbReference type="Gene3D" id="3.10.450.50">
    <property type="match status" value="1"/>
</dbReference>
<evidence type="ECO:0000313" key="3">
    <source>
        <dbReference type="EMBL" id="KAK7730416.1"/>
    </source>
</evidence>
<feature type="compositionally biased region" description="Low complexity" evidence="1">
    <location>
        <begin position="82"/>
        <end position="98"/>
    </location>
</feature>
<proteinExistence type="predicted"/>
<dbReference type="AlphaFoldDB" id="A0AAN9TXP1"/>
<dbReference type="InterPro" id="IPR032710">
    <property type="entry name" value="NTF2-like_dom_sf"/>
</dbReference>
<dbReference type="EMBL" id="JAJSPL020000062">
    <property type="protein sequence ID" value="KAK7730416.1"/>
    <property type="molecule type" value="Genomic_DNA"/>
</dbReference>
<name>A0AAN9TXP1_9PEZI</name>
<dbReference type="SUPFAM" id="SSF54427">
    <property type="entry name" value="NTF2-like"/>
    <property type="match status" value="1"/>
</dbReference>
<feature type="domain" description="NTF2" evidence="2">
    <location>
        <begin position="16"/>
        <end position="195"/>
    </location>
</feature>
<keyword evidence="4" id="KW-1185">Reference proteome</keyword>
<evidence type="ECO:0000259" key="2">
    <source>
        <dbReference type="PROSITE" id="PS50177"/>
    </source>
</evidence>
<accession>A0AAN9TXP1</accession>
<reference evidence="3 4" key="1">
    <citation type="journal article" date="2023" name="PLoS ONE">
        <title>Cytospora paraplurivora sp. nov. isolated from orchards with fruit tree decline syndrome in Ontario, Canada.</title>
        <authorList>
            <person name="Ilyukhin E."/>
            <person name="Nguyen H.D.T."/>
            <person name="Castle A.J."/>
            <person name="Ellouze W."/>
        </authorList>
    </citation>
    <scope>NUCLEOTIDE SEQUENCE [LARGE SCALE GENOMIC DNA]</scope>
    <source>
        <strain evidence="3 4">FDS-564</strain>
    </source>
</reference>
<evidence type="ECO:0000313" key="4">
    <source>
        <dbReference type="Proteomes" id="UP001320245"/>
    </source>
</evidence>
<protein>
    <recommendedName>
        <fullName evidence="2">NTF2 domain-containing protein</fullName>
    </recommendedName>
</protein>
<organism evidence="3 4">
    <name type="scientific">Cytospora paraplurivora</name>
    <dbReference type="NCBI Taxonomy" id="2898453"/>
    <lineage>
        <taxon>Eukaryota</taxon>
        <taxon>Fungi</taxon>
        <taxon>Dikarya</taxon>
        <taxon>Ascomycota</taxon>
        <taxon>Pezizomycotina</taxon>
        <taxon>Sordariomycetes</taxon>
        <taxon>Sordariomycetidae</taxon>
        <taxon>Diaporthales</taxon>
        <taxon>Cytosporaceae</taxon>
        <taxon>Cytospora</taxon>
    </lineage>
</organism>
<gene>
    <name evidence="3" type="ORF">SLS53_009035</name>
</gene>
<sequence length="196" mass="21476">MAYPTQDIEVKVSSEGAQSFVDWYYRDLNDNRSLSSYYVNTSTKYTNAGINADITINGGVVASPAEYEALLDEQRGSSKPNGADSKGAGASSSSSSLSTNNKVRYEVDSFDTQVINNDYSLACPEHILSRGPDKNGGRVSMVVAVMGVVHVGSGPDALRRRFHEVFVLVPNWDVRGRNPPRNAKRFLISSQNYRTL</sequence>
<dbReference type="Proteomes" id="UP001320245">
    <property type="component" value="Unassembled WGS sequence"/>
</dbReference>
<evidence type="ECO:0000256" key="1">
    <source>
        <dbReference type="SAM" id="MobiDB-lite"/>
    </source>
</evidence>
<feature type="region of interest" description="Disordered" evidence="1">
    <location>
        <begin position="74"/>
        <end position="98"/>
    </location>
</feature>
<dbReference type="PROSITE" id="PS50177">
    <property type="entry name" value="NTF2_DOMAIN"/>
    <property type="match status" value="1"/>
</dbReference>
<dbReference type="InterPro" id="IPR018222">
    <property type="entry name" value="Nuclear_transport_factor_2_euk"/>
</dbReference>
<comment type="caution">
    <text evidence="3">The sequence shown here is derived from an EMBL/GenBank/DDBJ whole genome shotgun (WGS) entry which is preliminary data.</text>
</comment>